<proteinExistence type="predicted"/>
<protein>
    <submittedName>
        <fullName evidence="6">DNA mismatch repair protein</fullName>
    </submittedName>
</protein>
<dbReference type="Gene3D" id="3.40.50.300">
    <property type="entry name" value="P-loop containing nucleotide triphosphate hydrolases"/>
    <property type="match status" value="1"/>
</dbReference>
<feature type="transmembrane region" description="Helical" evidence="4">
    <location>
        <begin position="212"/>
        <end position="231"/>
    </location>
</feature>
<keyword evidence="4" id="KW-1133">Transmembrane helix</keyword>
<keyword evidence="1" id="KW-0547">Nucleotide-binding</keyword>
<feature type="transmembrane region" description="Helical" evidence="4">
    <location>
        <begin position="27"/>
        <end position="45"/>
    </location>
</feature>
<evidence type="ECO:0000256" key="1">
    <source>
        <dbReference type="ARBA" id="ARBA00022741"/>
    </source>
</evidence>
<dbReference type="AlphaFoldDB" id="A0A7G9GM86"/>
<dbReference type="SMART" id="SM00534">
    <property type="entry name" value="MUTSac"/>
    <property type="match status" value="1"/>
</dbReference>
<feature type="transmembrane region" description="Helical" evidence="4">
    <location>
        <begin position="237"/>
        <end position="257"/>
    </location>
</feature>
<reference evidence="6 7" key="1">
    <citation type="submission" date="2020-08" db="EMBL/GenBank/DDBJ databases">
        <authorList>
            <person name="Liu C."/>
            <person name="Sun Q."/>
        </authorList>
    </citation>
    <scope>NUCLEOTIDE SEQUENCE [LARGE SCALE GENOMIC DNA]</scope>
    <source>
        <strain evidence="6 7">NSJ-61</strain>
    </source>
</reference>
<gene>
    <name evidence="6" type="ORF">H9Q80_16985</name>
</gene>
<evidence type="ECO:0000313" key="6">
    <source>
        <dbReference type="EMBL" id="QNM11918.1"/>
    </source>
</evidence>
<dbReference type="RefSeq" id="WP_117454795.1">
    <property type="nucleotide sequence ID" value="NZ_CP060636.1"/>
</dbReference>
<dbReference type="GO" id="GO:0005829">
    <property type="term" value="C:cytosol"/>
    <property type="evidence" value="ECO:0007669"/>
    <property type="project" value="TreeGrafter"/>
</dbReference>
<organism evidence="6 7">
    <name type="scientific">[Eubacterium] hominis</name>
    <dbReference type="NCBI Taxonomy" id="2764325"/>
    <lineage>
        <taxon>Bacteria</taxon>
        <taxon>Bacillati</taxon>
        <taxon>Bacillota</taxon>
        <taxon>Erysipelotrichia</taxon>
        <taxon>Erysipelotrichales</taxon>
        <taxon>Erysipelotrichaceae</taxon>
        <taxon>Amedibacillus</taxon>
    </lineage>
</organism>
<evidence type="ECO:0000256" key="2">
    <source>
        <dbReference type="ARBA" id="ARBA00022840"/>
    </source>
</evidence>
<dbReference type="Proteomes" id="UP000515856">
    <property type="component" value="Chromosome"/>
</dbReference>
<name>A0A7G9GM86_9FIRM</name>
<dbReference type="GO" id="GO:0005524">
    <property type="term" value="F:ATP binding"/>
    <property type="evidence" value="ECO:0007669"/>
    <property type="project" value="UniProtKB-KW"/>
</dbReference>
<keyword evidence="4" id="KW-0472">Membrane</keyword>
<feature type="transmembrane region" description="Helical" evidence="4">
    <location>
        <begin position="51"/>
        <end position="70"/>
    </location>
</feature>
<dbReference type="SUPFAM" id="SSF52540">
    <property type="entry name" value="P-loop containing nucleoside triphosphate hydrolases"/>
    <property type="match status" value="1"/>
</dbReference>
<evidence type="ECO:0000256" key="3">
    <source>
        <dbReference type="ARBA" id="ARBA00023125"/>
    </source>
</evidence>
<dbReference type="EMBL" id="CP060636">
    <property type="protein sequence ID" value="QNM11918.1"/>
    <property type="molecule type" value="Genomic_DNA"/>
</dbReference>
<sequence>MNQTNIEAQMKALHQDMKTLKEKASRFSTIRFLLVIGVIFFIYQAESSNRIFYMVSIILVVVFLYIAYLHRQVKSKLEDKETMIEVYDGIVKRKNEEWKSFEDQGIDFLKEDMTQEMDLDVFGKASLFQYLNVASTLHGREALAHLLSVKKQQPDNIIKRQNAVKELIDKQSFTLEMNMLSRLFSKHAKKLKKKKLDSFLTYMEETMASQPVILKLLSYIMPVMVILSFILCGIGKLQIEIAMGCFTVTLCLAFIFFMGNSAQLSYVESMHDLIIDYERMFVNVAKQSFDCEELLQLKQQLSDAQDGIRKLNQILGFVRVRSNSILFLFANGLFLMDFHCMRALKKWKDQYGNHVRGWLEAIGEMEALMSLAQLGYAKDHICFGEVSNTFMIDMKHMAHPLINEEKAVSNSLQMVDGSYVITGSNMSGKTTFLRTIGVNMILFQAGAPVCADEFIASPLSIYTSMRVHDDVSEGISTFYAEILRIKQMMEESKKKEPILVLIDEIFKGTNSADRILCAKQAIVRLHLPWVICAVSTHDFELCDLEYDEKIQARNYHFSEYYEDDRIHFDYTLKDGRCKTTNAKQLMKMAGFWEE</sequence>
<dbReference type="SUPFAM" id="SSF48334">
    <property type="entry name" value="DNA repair protein MutS, domain III"/>
    <property type="match status" value="1"/>
</dbReference>
<accession>A0A7G9GM86</accession>
<dbReference type="InterPro" id="IPR000432">
    <property type="entry name" value="DNA_mismatch_repair_MutS_C"/>
</dbReference>
<keyword evidence="3" id="KW-0238">DNA-binding</keyword>
<keyword evidence="7" id="KW-1185">Reference proteome</keyword>
<dbReference type="CDD" id="cd03283">
    <property type="entry name" value="ABC_MutS-like"/>
    <property type="match status" value="1"/>
</dbReference>
<dbReference type="GO" id="GO:0030983">
    <property type="term" value="F:mismatched DNA binding"/>
    <property type="evidence" value="ECO:0007669"/>
    <property type="project" value="InterPro"/>
</dbReference>
<dbReference type="KEGG" id="ehn:H9Q80_16985"/>
<dbReference type="InterPro" id="IPR045076">
    <property type="entry name" value="MutS"/>
</dbReference>
<keyword evidence="2" id="KW-0067">ATP-binding</keyword>
<dbReference type="InterPro" id="IPR036187">
    <property type="entry name" value="DNA_mismatch_repair_MutS_sf"/>
</dbReference>
<keyword evidence="4" id="KW-0812">Transmembrane</keyword>
<evidence type="ECO:0000256" key="4">
    <source>
        <dbReference type="SAM" id="Phobius"/>
    </source>
</evidence>
<dbReference type="GO" id="GO:0140664">
    <property type="term" value="F:ATP-dependent DNA damage sensor activity"/>
    <property type="evidence" value="ECO:0007669"/>
    <property type="project" value="InterPro"/>
</dbReference>
<evidence type="ECO:0000313" key="7">
    <source>
        <dbReference type="Proteomes" id="UP000515856"/>
    </source>
</evidence>
<dbReference type="PANTHER" id="PTHR11361:SF99">
    <property type="entry name" value="DNA MISMATCH REPAIR PROTEIN"/>
    <property type="match status" value="1"/>
</dbReference>
<evidence type="ECO:0000259" key="5">
    <source>
        <dbReference type="SMART" id="SM00534"/>
    </source>
</evidence>
<dbReference type="GO" id="GO:0006298">
    <property type="term" value="P:mismatch repair"/>
    <property type="evidence" value="ECO:0007669"/>
    <property type="project" value="InterPro"/>
</dbReference>
<dbReference type="Pfam" id="PF00488">
    <property type="entry name" value="MutS_V"/>
    <property type="match status" value="1"/>
</dbReference>
<dbReference type="InterPro" id="IPR027417">
    <property type="entry name" value="P-loop_NTPase"/>
</dbReference>
<feature type="domain" description="DNA mismatch repair proteins mutS family" evidence="5">
    <location>
        <begin position="416"/>
        <end position="591"/>
    </location>
</feature>
<dbReference type="PANTHER" id="PTHR11361">
    <property type="entry name" value="DNA MISMATCH REPAIR PROTEIN MUTS FAMILY MEMBER"/>
    <property type="match status" value="1"/>
</dbReference>